<dbReference type="EMBL" id="RHFK02000020">
    <property type="protein sequence ID" value="TWW58054.1"/>
    <property type="molecule type" value="Genomic_DNA"/>
</dbReference>
<evidence type="ECO:0000313" key="3">
    <source>
        <dbReference type="Proteomes" id="UP000324091"/>
    </source>
</evidence>
<evidence type="ECO:0000256" key="1">
    <source>
        <dbReference type="SAM" id="MobiDB-lite"/>
    </source>
</evidence>
<sequence>MRKREDEQSRRWRRKVGVGEQEPEQKRRGACQEPTGEKVLHVLADGGRATYTEGRTERGDGAVLGCINYMKKKKRKKKKKKQKWPQPIVHYPVSPTLSLVWYWMRVENVCNPELDQQMQMTQNNCWVSGERGQGPGEDQRSEALSVIVMETRSLLCFQYNKGQEAFDLAVYK</sequence>
<accession>A0A5C6MRZ1</accession>
<evidence type="ECO:0000313" key="2">
    <source>
        <dbReference type="EMBL" id="TWW58054.1"/>
    </source>
</evidence>
<dbReference type="AlphaFoldDB" id="A0A5C6MRZ1"/>
<feature type="region of interest" description="Disordered" evidence="1">
    <location>
        <begin position="1"/>
        <end position="36"/>
    </location>
</feature>
<keyword evidence="3" id="KW-1185">Reference proteome</keyword>
<feature type="compositionally biased region" description="Basic and acidic residues" evidence="1">
    <location>
        <begin position="1"/>
        <end position="10"/>
    </location>
</feature>
<organism evidence="2 3">
    <name type="scientific">Takifugu flavidus</name>
    <name type="common">sansaifugu</name>
    <dbReference type="NCBI Taxonomy" id="433684"/>
    <lineage>
        <taxon>Eukaryota</taxon>
        <taxon>Metazoa</taxon>
        <taxon>Chordata</taxon>
        <taxon>Craniata</taxon>
        <taxon>Vertebrata</taxon>
        <taxon>Euteleostomi</taxon>
        <taxon>Actinopterygii</taxon>
        <taxon>Neopterygii</taxon>
        <taxon>Teleostei</taxon>
        <taxon>Neoteleostei</taxon>
        <taxon>Acanthomorphata</taxon>
        <taxon>Eupercaria</taxon>
        <taxon>Tetraodontiformes</taxon>
        <taxon>Tetradontoidea</taxon>
        <taxon>Tetraodontidae</taxon>
        <taxon>Takifugu</taxon>
    </lineage>
</organism>
<protein>
    <submittedName>
        <fullName evidence="2">Uncharacterized protein</fullName>
    </submittedName>
</protein>
<reference evidence="2 3" key="1">
    <citation type="submission" date="2019-04" db="EMBL/GenBank/DDBJ databases">
        <title>Chromosome genome assembly for Takifugu flavidus.</title>
        <authorList>
            <person name="Xiao S."/>
        </authorList>
    </citation>
    <scope>NUCLEOTIDE SEQUENCE [LARGE SCALE GENOMIC DNA]</scope>
    <source>
        <strain evidence="2">HTHZ2018</strain>
        <tissue evidence="2">Muscle</tissue>
    </source>
</reference>
<gene>
    <name evidence="2" type="ORF">D4764_07G0007730</name>
</gene>
<proteinExistence type="predicted"/>
<dbReference type="Proteomes" id="UP000324091">
    <property type="component" value="Chromosome 7"/>
</dbReference>
<comment type="caution">
    <text evidence="2">The sequence shown here is derived from an EMBL/GenBank/DDBJ whole genome shotgun (WGS) entry which is preliminary data.</text>
</comment>
<name>A0A5C6MRZ1_9TELE</name>